<proteinExistence type="predicted"/>
<dbReference type="Pfam" id="PF10544">
    <property type="entry name" value="T5orf172"/>
    <property type="match status" value="1"/>
</dbReference>
<evidence type="ECO:0000259" key="1">
    <source>
        <dbReference type="Pfam" id="PF10544"/>
    </source>
</evidence>
<sequence>MLVEYIYLIRKREFAYSNQPVYKLGRTNKIATRMNSYPKDSEVYLVEAVNDSVYVEKKLITIFEEIYERATTKDGSAFIGNEYFVGNVNEMIYIIRTYISNHCPKALQARGH</sequence>
<dbReference type="EMBL" id="JAPFFF010000002">
    <property type="protein sequence ID" value="KAK8895993.1"/>
    <property type="molecule type" value="Genomic_DNA"/>
</dbReference>
<protein>
    <recommendedName>
        <fullName evidence="1">Bacteriophage T5 Orf172 DNA-binding domain-containing protein</fullName>
    </recommendedName>
</protein>
<feature type="domain" description="Bacteriophage T5 Orf172 DNA-binding" evidence="1">
    <location>
        <begin position="4"/>
        <end position="96"/>
    </location>
</feature>
<evidence type="ECO:0000313" key="2">
    <source>
        <dbReference type="EMBL" id="KAK8895993.1"/>
    </source>
</evidence>
<accession>A0ABR2KY76</accession>
<comment type="caution">
    <text evidence="2">The sequence shown here is derived from an EMBL/GenBank/DDBJ whole genome shotgun (WGS) entry which is preliminary data.</text>
</comment>
<evidence type="ECO:0000313" key="3">
    <source>
        <dbReference type="Proteomes" id="UP001470230"/>
    </source>
</evidence>
<keyword evidence="3" id="KW-1185">Reference proteome</keyword>
<dbReference type="Proteomes" id="UP001470230">
    <property type="component" value="Unassembled WGS sequence"/>
</dbReference>
<reference evidence="2 3" key="1">
    <citation type="submission" date="2024-04" db="EMBL/GenBank/DDBJ databases">
        <title>Tritrichomonas musculus Genome.</title>
        <authorList>
            <person name="Alves-Ferreira E."/>
            <person name="Grigg M."/>
            <person name="Lorenzi H."/>
            <person name="Galac M."/>
        </authorList>
    </citation>
    <scope>NUCLEOTIDE SEQUENCE [LARGE SCALE GENOMIC DNA]</scope>
    <source>
        <strain evidence="2 3">EAF2021</strain>
    </source>
</reference>
<name>A0ABR2KY76_9EUKA</name>
<organism evidence="2 3">
    <name type="scientific">Tritrichomonas musculus</name>
    <dbReference type="NCBI Taxonomy" id="1915356"/>
    <lineage>
        <taxon>Eukaryota</taxon>
        <taxon>Metamonada</taxon>
        <taxon>Parabasalia</taxon>
        <taxon>Tritrichomonadida</taxon>
        <taxon>Tritrichomonadidae</taxon>
        <taxon>Tritrichomonas</taxon>
    </lineage>
</organism>
<dbReference type="InterPro" id="IPR018306">
    <property type="entry name" value="Phage_T5_Orf172_DNA-bd"/>
</dbReference>
<gene>
    <name evidence="2" type="ORF">M9Y10_013879</name>
</gene>